<feature type="chain" id="PRO_5011980041" description="Porin" evidence="2">
    <location>
        <begin position="25"/>
        <end position="430"/>
    </location>
</feature>
<evidence type="ECO:0000256" key="2">
    <source>
        <dbReference type="SAM" id="SignalP"/>
    </source>
</evidence>
<dbReference type="AlphaFoldDB" id="A0A1M6T4H0"/>
<gene>
    <name evidence="3" type="ORF">SAMN05216582_10669</name>
</gene>
<dbReference type="SUPFAM" id="SSF56935">
    <property type="entry name" value="Porins"/>
    <property type="match status" value="1"/>
</dbReference>
<dbReference type="EMBL" id="FRBC01000006">
    <property type="protein sequence ID" value="SHK51786.1"/>
    <property type="molecule type" value="Genomic_DNA"/>
</dbReference>
<evidence type="ECO:0000313" key="4">
    <source>
        <dbReference type="Proteomes" id="UP000184263"/>
    </source>
</evidence>
<reference evidence="3 4" key="1">
    <citation type="submission" date="2016-11" db="EMBL/GenBank/DDBJ databases">
        <authorList>
            <person name="Jaros S."/>
            <person name="Januszkiewicz K."/>
            <person name="Wedrychowicz H."/>
        </authorList>
    </citation>
    <scope>NUCLEOTIDE SEQUENCE [LARGE SCALE GENOMIC DNA]</scope>
    <source>
        <strain evidence="3 4">HD4</strain>
    </source>
</reference>
<feature type="coiled-coil region" evidence="1">
    <location>
        <begin position="43"/>
        <end position="77"/>
    </location>
</feature>
<protein>
    <recommendedName>
        <fullName evidence="5">Porin</fullName>
    </recommendedName>
</protein>
<keyword evidence="1" id="KW-0175">Coiled coil</keyword>
<dbReference type="OrthoDB" id="5845122at2"/>
<evidence type="ECO:0000313" key="3">
    <source>
        <dbReference type="EMBL" id="SHK51786.1"/>
    </source>
</evidence>
<dbReference type="RefSeq" id="WP_073088612.1">
    <property type="nucleotide sequence ID" value="NZ_FRBC01000006.1"/>
</dbReference>
<evidence type="ECO:0008006" key="5">
    <source>
        <dbReference type="Google" id="ProtNLM"/>
    </source>
</evidence>
<dbReference type="Proteomes" id="UP000184263">
    <property type="component" value="Unassembled WGS sequence"/>
</dbReference>
<evidence type="ECO:0000256" key="1">
    <source>
        <dbReference type="SAM" id="Coils"/>
    </source>
</evidence>
<name>A0A1M6T4H0_SELRU</name>
<accession>A0A1M6T4H0</accession>
<keyword evidence="2" id="KW-0732">Signal</keyword>
<proteinExistence type="predicted"/>
<organism evidence="3 4">
    <name type="scientific">Selenomonas ruminantium</name>
    <dbReference type="NCBI Taxonomy" id="971"/>
    <lineage>
        <taxon>Bacteria</taxon>
        <taxon>Bacillati</taxon>
        <taxon>Bacillota</taxon>
        <taxon>Negativicutes</taxon>
        <taxon>Selenomonadales</taxon>
        <taxon>Selenomonadaceae</taxon>
        <taxon>Selenomonas</taxon>
    </lineage>
</organism>
<sequence length="430" mass="48630">MTYKKKTAAVLMGLTLGMSGSVFAAPAADGAAAVADQDLAARIAAIEAQQQQLTQQLEALKKENAKLKRTSKVAESNKNAIKGLKDAQDRFKLYGFLRASYQKDSDRAKMSGHAWDTSEEQTNNRFYLNLMADYKLTNHWTGHFQSETNQRYSYQGDGTYRKREDGQIQRIWATGNLKNGVEINVGRKWNMLGQQMSLIGCTTDGIDATVPVTKRGLRVGGFYYGMAEYDNADFAFWGPMVKGPVGHNFDVFLAYAAINKNKDALVNKPYDGNTKIPNPYGNRAFVVSAATNVVRNLRLTGDYVQSNHKFIETNWGEPGQTVSYVDKSNANKAYMVRLDYKWTNPDVPHSFSAFTRYHDIQRNSTIWNDDNWGSLLKNTKGWTVGCSYVPVKNVQVELLYSRASLRNQYESWYMSKGHRNLYRAQVDLFF</sequence>
<feature type="signal peptide" evidence="2">
    <location>
        <begin position="1"/>
        <end position="24"/>
    </location>
</feature>